<evidence type="ECO:0000313" key="13">
    <source>
        <dbReference type="Proteomes" id="UP000799778"/>
    </source>
</evidence>
<evidence type="ECO:0000256" key="3">
    <source>
        <dbReference type="ARBA" id="ARBA00022679"/>
    </source>
</evidence>
<keyword evidence="4 9" id="KW-0812">Transmembrane</keyword>
<keyword evidence="10" id="KW-0732">Signal</keyword>
<evidence type="ECO:0000256" key="1">
    <source>
        <dbReference type="ARBA" id="ARBA00004141"/>
    </source>
</evidence>
<evidence type="ECO:0000256" key="10">
    <source>
        <dbReference type="SAM" id="SignalP"/>
    </source>
</evidence>
<dbReference type="GeneID" id="54291762"/>
<evidence type="ECO:0000256" key="4">
    <source>
        <dbReference type="ARBA" id="ARBA00022692"/>
    </source>
</evidence>
<dbReference type="PROSITE" id="PS51257">
    <property type="entry name" value="PROKAR_LIPOPROTEIN"/>
    <property type="match status" value="1"/>
</dbReference>
<keyword evidence="7" id="KW-0325">Glycoprotein</keyword>
<feature type="compositionally biased region" description="Basic and acidic residues" evidence="8">
    <location>
        <begin position="803"/>
        <end position="819"/>
    </location>
</feature>
<feature type="transmembrane region" description="Helical" evidence="9">
    <location>
        <begin position="666"/>
        <end position="684"/>
    </location>
</feature>
<feature type="transmembrane region" description="Helical" evidence="9">
    <location>
        <begin position="490"/>
        <end position="509"/>
    </location>
</feature>
<comment type="similarity">
    <text evidence="2">Belongs to the PC-esterase family. CASD1 subfamily.</text>
</comment>
<dbReference type="AlphaFoldDB" id="A0A6A5XDP0"/>
<dbReference type="GO" id="GO:0005794">
    <property type="term" value="C:Golgi apparatus"/>
    <property type="evidence" value="ECO:0007669"/>
    <property type="project" value="UniProtKB-ARBA"/>
</dbReference>
<dbReference type="EMBL" id="ML978075">
    <property type="protein sequence ID" value="KAF2011132.1"/>
    <property type="molecule type" value="Genomic_DNA"/>
</dbReference>
<dbReference type="InterPro" id="IPR012419">
    <property type="entry name" value="Cas1_AcylTrans_dom"/>
</dbReference>
<feature type="transmembrane region" description="Helical" evidence="9">
    <location>
        <begin position="696"/>
        <end position="716"/>
    </location>
</feature>
<evidence type="ECO:0000313" key="12">
    <source>
        <dbReference type="EMBL" id="KAF2011132.1"/>
    </source>
</evidence>
<dbReference type="RefSeq" id="XP_033379471.1">
    <property type="nucleotide sequence ID" value="XM_033534365.1"/>
</dbReference>
<protein>
    <submittedName>
        <fullName evidence="12">Cas1p-domain-containing protein</fullName>
    </submittedName>
</protein>
<name>A0A6A5XDP0_9PLEO</name>
<evidence type="ECO:0000256" key="8">
    <source>
        <dbReference type="SAM" id="MobiDB-lite"/>
    </source>
</evidence>
<keyword evidence="3" id="KW-0808">Transferase</keyword>
<feature type="transmembrane region" description="Helical" evidence="9">
    <location>
        <begin position="521"/>
        <end position="540"/>
    </location>
</feature>
<comment type="subcellular location">
    <subcellularLocation>
        <location evidence="1">Membrane</location>
        <topology evidence="1">Multi-pass membrane protein</topology>
    </subcellularLocation>
</comment>
<sequence length="858" mass="97036">MFRVGFADAFSKGALLLLLTIVVASCYRDYFLDTRDPYKCDALLNQGQWLESPDNKPYTKWQPSGCMFHQYSAPEIAECSQDGDITIVGDSTVRQIFWALARKIEDDEGWVEEERNKPDNHGDLEYSKGGVHLKFIWDPWLNSTAMFRELTLLEGGVVNETIVNDNVPSNGSYLETGPRRPVTMLIGGGLWYARHMENTSIEAYSQSIDRISLAHDFSDLRTLPQSTEGVGPQVFIAPVIEPLYYMLSPARQSTITPEKISAMNEYLGLLSRAGLNVVWSYAKMMKDQPAAYSMSGLHVMDPVATRMTDVLLNLRCNGKATQHLTYPVNKTCCSSYSSPRWLYFIPTFTLLARLGSIVLSKSRHSALSDSGKGSLQGVTIAIRDLLVVLFFCVLADRTHTLDKIPGVYSTLDYRILLGTITLACLFTIYREPSSPPDSQERRLSEFSGGPRTEHQFLPRIQGDEIRGFMQIFILIYGFLGASDVLDLYELFRVCFAMYLFLLGYGHTMYFLQKRDFSFDRVAIVLVRMNLLAVCLSFVMSRPYLSYYWAPLVSFWFFVVYVTMRVVHYRNDSVAFLVAKIFVSALAVTVVVYVKGPLHLVWLMLKVFFRTDFVIDDWRGHVGTETYIVFVGMLAAVIAFQIVGMFETPPAQRSLSVEVLVDCFDTFRRLFVFCALIIGPLFWITAQSHTKKKDYDWFMPFLSWMPVVSIVILRNSLQFLRTRHCRAFAWVGRMSLELHLLSQHIFLAADGHGTLSLGLGGEKLTVLMGRWKELVLLAPILVWCAWKVSKGTKVLTASITGHAGDEKGNSQARSADHDNELPIPSTQGAMRQDGISSKLRSKRTLIVLMLAIWVAKLCT</sequence>
<evidence type="ECO:0000256" key="5">
    <source>
        <dbReference type="ARBA" id="ARBA00022989"/>
    </source>
</evidence>
<dbReference type="PANTHER" id="PTHR13533">
    <property type="entry name" value="N-ACETYLNEURAMINATE 9-O-ACETYLTRANSFERASE"/>
    <property type="match status" value="1"/>
</dbReference>
<evidence type="ECO:0000256" key="9">
    <source>
        <dbReference type="SAM" id="Phobius"/>
    </source>
</evidence>
<gene>
    <name evidence="12" type="ORF">BU24DRAFT_53765</name>
</gene>
<accession>A0A6A5XDP0</accession>
<evidence type="ECO:0000256" key="6">
    <source>
        <dbReference type="ARBA" id="ARBA00023136"/>
    </source>
</evidence>
<reference evidence="12" key="1">
    <citation type="journal article" date="2020" name="Stud. Mycol.">
        <title>101 Dothideomycetes genomes: a test case for predicting lifestyles and emergence of pathogens.</title>
        <authorList>
            <person name="Haridas S."/>
            <person name="Albert R."/>
            <person name="Binder M."/>
            <person name="Bloem J."/>
            <person name="Labutti K."/>
            <person name="Salamov A."/>
            <person name="Andreopoulos B."/>
            <person name="Baker S."/>
            <person name="Barry K."/>
            <person name="Bills G."/>
            <person name="Bluhm B."/>
            <person name="Cannon C."/>
            <person name="Castanera R."/>
            <person name="Culley D."/>
            <person name="Daum C."/>
            <person name="Ezra D."/>
            <person name="Gonzalez J."/>
            <person name="Henrissat B."/>
            <person name="Kuo A."/>
            <person name="Liang C."/>
            <person name="Lipzen A."/>
            <person name="Lutzoni F."/>
            <person name="Magnuson J."/>
            <person name="Mondo S."/>
            <person name="Nolan M."/>
            <person name="Ohm R."/>
            <person name="Pangilinan J."/>
            <person name="Park H.-J."/>
            <person name="Ramirez L."/>
            <person name="Alfaro M."/>
            <person name="Sun H."/>
            <person name="Tritt A."/>
            <person name="Yoshinaga Y."/>
            <person name="Zwiers L.-H."/>
            <person name="Turgeon B."/>
            <person name="Goodwin S."/>
            <person name="Spatafora J."/>
            <person name="Crous P."/>
            <person name="Grigoriev I."/>
        </authorList>
    </citation>
    <scope>NUCLEOTIDE SEQUENCE</scope>
    <source>
        <strain evidence="12">CBS 175.79</strain>
    </source>
</reference>
<dbReference type="GO" id="GO:0016020">
    <property type="term" value="C:membrane"/>
    <property type="evidence" value="ECO:0007669"/>
    <property type="project" value="UniProtKB-SubCell"/>
</dbReference>
<evidence type="ECO:0000256" key="2">
    <source>
        <dbReference type="ARBA" id="ARBA00010666"/>
    </source>
</evidence>
<dbReference type="Proteomes" id="UP000799778">
    <property type="component" value="Unassembled WGS sequence"/>
</dbReference>
<feature type="transmembrane region" description="Helical" evidence="9">
    <location>
        <begin position="546"/>
        <end position="566"/>
    </location>
</feature>
<dbReference type="PANTHER" id="PTHR13533:SF1">
    <property type="entry name" value="N-ACETYLNEURAMINATE 9-O-ACETYLTRANSFERASE"/>
    <property type="match status" value="1"/>
</dbReference>
<organism evidence="12 13">
    <name type="scientific">Aaosphaeria arxii CBS 175.79</name>
    <dbReference type="NCBI Taxonomy" id="1450172"/>
    <lineage>
        <taxon>Eukaryota</taxon>
        <taxon>Fungi</taxon>
        <taxon>Dikarya</taxon>
        <taxon>Ascomycota</taxon>
        <taxon>Pezizomycotina</taxon>
        <taxon>Dothideomycetes</taxon>
        <taxon>Pleosporomycetidae</taxon>
        <taxon>Pleosporales</taxon>
        <taxon>Pleosporales incertae sedis</taxon>
        <taxon>Aaosphaeria</taxon>
    </lineage>
</organism>
<evidence type="ECO:0000256" key="7">
    <source>
        <dbReference type="ARBA" id="ARBA00023180"/>
    </source>
</evidence>
<feature type="transmembrane region" description="Helical" evidence="9">
    <location>
        <begin position="573"/>
        <end position="593"/>
    </location>
</feature>
<feature type="region of interest" description="Disordered" evidence="8">
    <location>
        <begin position="803"/>
        <end position="834"/>
    </location>
</feature>
<dbReference type="GO" id="GO:0005975">
    <property type="term" value="P:carbohydrate metabolic process"/>
    <property type="evidence" value="ECO:0007669"/>
    <property type="project" value="UniProtKB-ARBA"/>
</dbReference>
<keyword evidence="6 9" id="KW-0472">Membrane</keyword>
<feature type="domain" description="Cas1p 10 TM acyl transferase" evidence="11">
    <location>
        <begin position="372"/>
        <end position="801"/>
    </location>
</feature>
<keyword evidence="13" id="KW-1185">Reference proteome</keyword>
<feature type="signal peptide" evidence="10">
    <location>
        <begin position="1"/>
        <end position="26"/>
    </location>
</feature>
<feature type="chain" id="PRO_5025495920" evidence="10">
    <location>
        <begin position="27"/>
        <end position="858"/>
    </location>
</feature>
<dbReference type="Pfam" id="PF07779">
    <property type="entry name" value="Cas1_AcylT"/>
    <property type="match status" value="1"/>
</dbReference>
<feature type="transmembrane region" description="Helical" evidence="9">
    <location>
        <begin position="626"/>
        <end position="645"/>
    </location>
</feature>
<evidence type="ECO:0000259" key="11">
    <source>
        <dbReference type="Pfam" id="PF07779"/>
    </source>
</evidence>
<dbReference type="OrthoDB" id="1932925at2759"/>
<keyword evidence="5 9" id="KW-1133">Transmembrane helix</keyword>
<proteinExistence type="inferred from homology"/>
<dbReference type="GO" id="GO:0016740">
    <property type="term" value="F:transferase activity"/>
    <property type="evidence" value="ECO:0007669"/>
    <property type="project" value="UniProtKB-KW"/>
</dbReference>